<dbReference type="PANTHER" id="PTHR43685:SF3">
    <property type="entry name" value="SLR2126 PROTEIN"/>
    <property type="match status" value="1"/>
</dbReference>
<evidence type="ECO:0000313" key="4">
    <source>
        <dbReference type="EMBL" id="MFC3700595.1"/>
    </source>
</evidence>
<keyword evidence="1" id="KW-0808">Transferase</keyword>
<dbReference type="InterPro" id="IPR001173">
    <property type="entry name" value="Glyco_trans_2-like"/>
</dbReference>
<dbReference type="SUPFAM" id="SSF53448">
    <property type="entry name" value="Nucleotide-diphospho-sugar transferases"/>
    <property type="match status" value="1"/>
</dbReference>
<proteinExistence type="predicted"/>
<dbReference type="InterPro" id="IPR050834">
    <property type="entry name" value="Glycosyltransf_2"/>
</dbReference>
<accession>A0ABV7WPY8</accession>
<name>A0ABV7WPY8_9GAMM</name>
<evidence type="ECO:0000259" key="3">
    <source>
        <dbReference type="Pfam" id="PF02709"/>
    </source>
</evidence>
<dbReference type="PANTHER" id="PTHR43685">
    <property type="entry name" value="GLYCOSYLTRANSFERASE"/>
    <property type="match status" value="1"/>
</dbReference>
<dbReference type="Proteomes" id="UP001595710">
    <property type="component" value="Unassembled WGS sequence"/>
</dbReference>
<protein>
    <submittedName>
        <fullName evidence="4">Glycosyltransferase family 2 protein</fullName>
    </submittedName>
</protein>
<gene>
    <name evidence="4" type="ORF">ACFOND_03005</name>
</gene>
<dbReference type="Pfam" id="PF00535">
    <property type="entry name" value="Glycos_transf_2"/>
    <property type="match status" value="1"/>
</dbReference>
<dbReference type="RefSeq" id="WP_290281197.1">
    <property type="nucleotide sequence ID" value="NZ_JAUFQI010000001.1"/>
</dbReference>
<evidence type="ECO:0000259" key="2">
    <source>
        <dbReference type="Pfam" id="PF00535"/>
    </source>
</evidence>
<dbReference type="InterPro" id="IPR027791">
    <property type="entry name" value="Galactosyl_T_C"/>
</dbReference>
<keyword evidence="5" id="KW-1185">Reference proteome</keyword>
<reference evidence="5" key="1">
    <citation type="journal article" date="2019" name="Int. J. Syst. Evol. Microbiol.">
        <title>The Global Catalogue of Microorganisms (GCM) 10K type strain sequencing project: providing services to taxonomists for standard genome sequencing and annotation.</title>
        <authorList>
            <consortium name="The Broad Institute Genomics Platform"/>
            <consortium name="The Broad Institute Genome Sequencing Center for Infectious Disease"/>
            <person name="Wu L."/>
            <person name="Ma J."/>
        </authorList>
    </citation>
    <scope>NUCLEOTIDE SEQUENCE [LARGE SCALE GENOMIC DNA]</scope>
    <source>
        <strain evidence="5">CECT 8288</strain>
    </source>
</reference>
<evidence type="ECO:0000313" key="5">
    <source>
        <dbReference type="Proteomes" id="UP001595710"/>
    </source>
</evidence>
<organism evidence="4 5">
    <name type="scientific">Reinekea marina</name>
    <dbReference type="NCBI Taxonomy" id="1310421"/>
    <lineage>
        <taxon>Bacteria</taxon>
        <taxon>Pseudomonadati</taxon>
        <taxon>Pseudomonadota</taxon>
        <taxon>Gammaproteobacteria</taxon>
        <taxon>Oceanospirillales</taxon>
        <taxon>Saccharospirillaceae</taxon>
        <taxon>Reinekea</taxon>
    </lineage>
</organism>
<feature type="domain" description="Galactosyltransferase C-terminal" evidence="3">
    <location>
        <begin position="178"/>
        <end position="221"/>
    </location>
</feature>
<dbReference type="CDD" id="cd06420">
    <property type="entry name" value="GT2_Chondriotin_Pol_N"/>
    <property type="match status" value="1"/>
</dbReference>
<dbReference type="EMBL" id="JBHRYN010000006">
    <property type="protein sequence ID" value="MFC3700595.1"/>
    <property type="molecule type" value="Genomic_DNA"/>
</dbReference>
<dbReference type="InterPro" id="IPR029044">
    <property type="entry name" value="Nucleotide-diphossugar_trans"/>
</dbReference>
<dbReference type="Pfam" id="PF02709">
    <property type="entry name" value="Glyco_transf_7C"/>
    <property type="match status" value="1"/>
</dbReference>
<dbReference type="Gene3D" id="3.90.550.10">
    <property type="entry name" value="Spore Coat Polysaccharide Biosynthesis Protein SpsA, Chain A"/>
    <property type="match status" value="1"/>
</dbReference>
<sequence length="277" mass="32496">MKLGAIVTTYKSPKWLEKVLWGYENQTDSDFTVIIADDGSGTETSDVIRRFQDRGRLNLVHEWQEDNGFQKTRILNQCIRNTDCDYLVFTDGDCIPRFDYIEQHKKKAKQGFFVSGGLYRLNMKVSQTVEEEDVINKQCFNFDYLYSLGQERSFKRHKLIQSEWIANLLNRLTPTNATWNGGNTGCWRSDILAVNGFDERMQYGGLDRELGERMMNNGVRSIQARYSVITLHLDHKRGYENEASWAKNKRIRELVKREQRVWTDFGLEKTNKFKENS</sequence>
<comment type="caution">
    <text evidence="4">The sequence shown here is derived from an EMBL/GenBank/DDBJ whole genome shotgun (WGS) entry which is preliminary data.</text>
</comment>
<feature type="domain" description="Glycosyltransferase 2-like" evidence="2">
    <location>
        <begin position="6"/>
        <end position="136"/>
    </location>
</feature>
<evidence type="ECO:0000256" key="1">
    <source>
        <dbReference type="ARBA" id="ARBA00022679"/>
    </source>
</evidence>